<dbReference type="FunFam" id="3.30.230.10:FF:000004">
    <property type="entry name" value="40S ribosomal protein S2"/>
    <property type="match status" value="1"/>
</dbReference>
<comment type="similarity">
    <text evidence="1 7">Belongs to the universal ribosomal protein uS5 family.</text>
</comment>
<dbReference type="SUPFAM" id="SSF54768">
    <property type="entry name" value="dsRNA-binding domain-like"/>
    <property type="match status" value="1"/>
</dbReference>
<protein>
    <recommendedName>
        <fullName evidence="4">Small ribosomal subunit protein uS5</fullName>
    </recommendedName>
    <alternativeName>
        <fullName evidence="5">40S ribosomal protein S2</fullName>
    </alternativeName>
</protein>
<proteinExistence type="inferred from homology"/>
<dbReference type="PANTHER" id="PTHR13718">
    <property type="entry name" value="RIBOSOMAL S SUBUNIT"/>
    <property type="match status" value="1"/>
</dbReference>
<dbReference type="InterPro" id="IPR018192">
    <property type="entry name" value="Ribosomal_uS5_N_CS"/>
</dbReference>
<evidence type="ECO:0000256" key="7">
    <source>
        <dbReference type="RuleBase" id="RU003823"/>
    </source>
</evidence>
<dbReference type="PROSITE" id="PS00585">
    <property type="entry name" value="RIBOSOMAL_S5"/>
    <property type="match status" value="1"/>
</dbReference>
<accession>A0A4Z1T089</accession>
<dbReference type="InterPro" id="IPR000851">
    <property type="entry name" value="Ribosomal_uS5"/>
</dbReference>
<dbReference type="PANTHER" id="PTHR13718:SF4">
    <property type="entry name" value="40S RIBOSOMAL PROTEIN S2"/>
    <property type="match status" value="1"/>
</dbReference>
<name>A0A4Z1T089_GIAMU</name>
<dbReference type="EMBL" id="VDLU01000005">
    <property type="protein sequence ID" value="TNJ26327.1"/>
    <property type="molecule type" value="Genomic_DNA"/>
</dbReference>
<evidence type="ECO:0000256" key="4">
    <source>
        <dbReference type="ARBA" id="ARBA00035255"/>
    </source>
</evidence>
<dbReference type="PROSITE" id="PS50881">
    <property type="entry name" value="S5_DSRBD"/>
    <property type="match status" value="1"/>
</dbReference>
<evidence type="ECO:0000313" key="10">
    <source>
        <dbReference type="Proteomes" id="UP000315496"/>
    </source>
</evidence>
<dbReference type="GO" id="GO:0003723">
    <property type="term" value="F:RNA binding"/>
    <property type="evidence" value="ECO:0007669"/>
    <property type="project" value="InterPro"/>
</dbReference>
<evidence type="ECO:0000259" key="8">
    <source>
        <dbReference type="PROSITE" id="PS50881"/>
    </source>
</evidence>
<dbReference type="InterPro" id="IPR014721">
    <property type="entry name" value="Ribsml_uS5_D2-typ_fold_subgr"/>
</dbReference>
<dbReference type="AlphaFoldDB" id="A0A4Z1T089"/>
<keyword evidence="2 6" id="KW-0689">Ribosomal protein</keyword>
<dbReference type="GO" id="GO:0022627">
    <property type="term" value="C:cytosolic small ribosomal subunit"/>
    <property type="evidence" value="ECO:0007669"/>
    <property type="project" value="TreeGrafter"/>
</dbReference>
<evidence type="ECO:0000256" key="5">
    <source>
        <dbReference type="ARBA" id="ARBA00035407"/>
    </source>
</evidence>
<dbReference type="NCBIfam" id="TIGR01020">
    <property type="entry name" value="uS5_euk_arch"/>
    <property type="match status" value="1"/>
</dbReference>
<comment type="caution">
    <text evidence="9">The sequence shown here is derived from an EMBL/GenBank/DDBJ whole genome shotgun (WGS) entry which is preliminary data.</text>
</comment>
<evidence type="ECO:0000313" key="9">
    <source>
        <dbReference type="EMBL" id="TNJ26327.1"/>
    </source>
</evidence>
<evidence type="ECO:0000256" key="1">
    <source>
        <dbReference type="ARBA" id="ARBA00008945"/>
    </source>
</evidence>
<dbReference type="InterPro" id="IPR013810">
    <property type="entry name" value="Ribosomal_uS5_N"/>
</dbReference>
<dbReference type="GO" id="GO:0003735">
    <property type="term" value="F:structural constituent of ribosome"/>
    <property type="evidence" value="ECO:0007669"/>
    <property type="project" value="UniProtKB-UniRule"/>
</dbReference>
<keyword evidence="10" id="KW-1185">Reference proteome</keyword>
<keyword evidence="3 6" id="KW-0687">Ribonucleoprotein</keyword>
<organism evidence="9 10">
    <name type="scientific">Giardia muris</name>
    <dbReference type="NCBI Taxonomy" id="5742"/>
    <lineage>
        <taxon>Eukaryota</taxon>
        <taxon>Metamonada</taxon>
        <taxon>Diplomonadida</taxon>
        <taxon>Hexamitidae</taxon>
        <taxon>Giardiinae</taxon>
        <taxon>Giardia</taxon>
    </lineage>
</organism>
<dbReference type="Proteomes" id="UP000315496">
    <property type="component" value="Chromosome 5"/>
</dbReference>
<dbReference type="GO" id="GO:0006412">
    <property type="term" value="P:translation"/>
    <property type="evidence" value="ECO:0007669"/>
    <property type="project" value="InterPro"/>
</dbReference>
<dbReference type="FunFam" id="3.30.160.20:FF:000002">
    <property type="entry name" value="40S ribosomal protein S2"/>
    <property type="match status" value="1"/>
</dbReference>
<dbReference type="Gene3D" id="3.30.160.20">
    <property type="match status" value="1"/>
</dbReference>
<dbReference type="SUPFAM" id="SSF54211">
    <property type="entry name" value="Ribosomal protein S5 domain 2-like"/>
    <property type="match status" value="1"/>
</dbReference>
<evidence type="ECO:0000256" key="6">
    <source>
        <dbReference type="PROSITE-ProRule" id="PRU00268"/>
    </source>
</evidence>
<feature type="domain" description="S5 DRBM" evidence="8">
    <location>
        <begin position="69"/>
        <end position="132"/>
    </location>
</feature>
<dbReference type="InterPro" id="IPR005711">
    <property type="entry name" value="Ribosomal_uS5_euk/arc"/>
</dbReference>
<dbReference type="Gene3D" id="3.30.230.10">
    <property type="match status" value="1"/>
</dbReference>
<dbReference type="OrthoDB" id="10253125at2759"/>
<sequence>MSGQGPRGERGPRQMEEEAWIPSTKLGRLVENGRIRDLCEIFRYSVPIKEPEIIERLIPAASEEDGIGLVEEVCNVVSVQKQTTAGQRTRFRAHAIVGNRDGFVGYGAGVSKEVANAIKKAIRSAKLNIVPVRLGFWGGKLGDPHTVSSKLSGKCGSVRIRLIPAPRGAGIVASPTVAKVLEFAGVADVFTSQSGHTRTLMNSVGAVYNALKSSYSIMTPDLWHADDLDPLNDVRAMQVDPYS</sequence>
<dbReference type="InterPro" id="IPR005324">
    <property type="entry name" value="Ribosomal_uS5_C"/>
</dbReference>
<dbReference type="Pfam" id="PF00333">
    <property type="entry name" value="Ribosomal_S5"/>
    <property type="match status" value="1"/>
</dbReference>
<gene>
    <name evidence="9" type="ORF">GMRT_13361</name>
</gene>
<reference evidence="9 10" key="1">
    <citation type="submission" date="2019-05" db="EMBL/GenBank/DDBJ databases">
        <title>The compact genome of Giardia muris reveals important steps in the evolution of intestinal protozoan parasites.</title>
        <authorList>
            <person name="Xu F."/>
            <person name="Jimenez-Gonzalez A."/>
            <person name="Einarsson E."/>
            <person name="Astvaldsson A."/>
            <person name="Peirasmaki D."/>
            <person name="Eckmann L."/>
            <person name="Andersson J.O."/>
            <person name="Svard S.G."/>
            <person name="Jerlstrom-Hultqvist J."/>
        </authorList>
    </citation>
    <scope>NUCLEOTIDE SEQUENCE [LARGE SCALE GENOMIC DNA]</scope>
    <source>
        <strain evidence="9 10">Roberts-Thomson</strain>
    </source>
</reference>
<dbReference type="InterPro" id="IPR020568">
    <property type="entry name" value="Ribosomal_Su5_D2-typ_SF"/>
</dbReference>
<dbReference type="Pfam" id="PF03719">
    <property type="entry name" value="Ribosomal_S5_C"/>
    <property type="match status" value="1"/>
</dbReference>
<dbReference type="VEuPathDB" id="GiardiaDB:GMRT_13361"/>
<evidence type="ECO:0000256" key="2">
    <source>
        <dbReference type="ARBA" id="ARBA00022980"/>
    </source>
</evidence>
<evidence type="ECO:0000256" key="3">
    <source>
        <dbReference type="ARBA" id="ARBA00023274"/>
    </source>
</evidence>